<proteinExistence type="evidence at transcript level"/>
<evidence type="ECO:0000313" key="1">
    <source>
        <dbReference type="EMBL" id="CCH63761.1"/>
    </source>
</evidence>
<accession>R4Y399</accession>
<sequence>MECTDDQLFSIVMDNLLEECVMERVQEPEGAVDKKAEGTF</sequence>
<protein>
    <submittedName>
        <fullName evidence="1">Interleukin-1 b4</fullName>
    </submittedName>
</protein>
<reference evidence="1" key="1">
    <citation type="journal article" date="2012" name="Dev. Comp. Immunol.">
        <title>Cloning of the IL-1?3 gene and IL-1?4 pseudogene in salmonids uncovers a second type of IL-1? gene in teleost fish.</title>
        <authorList>
            <person name="Husain M."/>
            <person name="Bird S."/>
            <person name="van Zwieten R."/>
            <person name="Secombes C.J."/>
            <person name="Wang T."/>
        </authorList>
    </citation>
    <scope>NUCLEOTIDE SEQUENCE</scope>
    <source>
        <tissue evidence="1">Intestine</tissue>
    </source>
</reference>
<name>R4Y399_SALSA</name>
<dbReference type="EMBL" id="HE817774">
    <property type="protein sequence ID" value="CCH63761.1"/>
    <property type="molecule type" value="mRNA"/>
</dbReference>
<organism evidence="1">
    <name type="scientific">Salmo salar</name>
    <name type="common">Atlantic salmon</name>
    <dbReference type="NCBI Taxonomy" id="8030"/>
    <lineage>
        <taxon>Eukaryota</taxon>
        <taxon>Metazoa</taxon>
        <taxon>Chordata</taxon>
        <taxon>Craniata</taxon>
        <taxon>Vertebrata</taxon>
        <taxon>Euteleostomi</taxon>
        <taxon>Actinopterygii</taxon>
        <taxon>Neopterygii</taxon>
        <taxon>Teleostei</taxon>
        <taxon>Protacanthopterygii</taxon>
        <taxon>Salmoniformes</taxon>
        <taxon>Salmonidae</taxon>
        <taxon>Salmoninae</taxon>
        <taxon>Salmo</taxon>
    </lineage>
</organism>
<gene>
    <name evidence="1" type="primary">IL-1b4</name>
</gene>
<feature type="non-terminal residue" evidence="1">
    <location>
        <position position="1"/>
    </location>
</feature>
<dbReference type="AlphaFoldDB" id="R4Y399"/>